<keyword evidence="1" id="KW-0547">Nucleotide-binding</keyword>
<dbReference type="GO" id="GO:0051228">
    <property type="term" value="P:mitotic spindle disassembly"/>
    <property type="evidence" value="ECO:0007669"/>
    <property type="project" value="TreeGrafter"/>
</dbReference>
<dbReference type="PANTHER" id="PTHR23077:SF194">
    <property type="entry name" value="ATPASE FAMILY GENE 2 PROTEIN HOMOLOG B"/>
    <property type="match status" value="1"/>
</dbReference>
<comment type="similarity">
    <text evidence="1">Belongs to the AAA ATPase family.</text>
</comment>
<dbReference type="Proteomes" id="UP000499080">
    <property type="component" value="Unassembled WGS sequence"/>
</dbReference>
<dbReference type="EMBL" id="BGPR01011175">
    <property type="protein sequence ID" value="GBN49984.1"/>
    <property type="molecule type" value="Genomic_DNA"/>
</dbReference>
<accession>A0A4Y2PK83</accession>
<dbReference type="InterPro" id="IPR003960">
    <property type="entry name" value="ATPase_AAA_CS"/>
</dbReference>
<name>A0A4Y2PK83_ARAVE</name>
<dbReference type="Gene3D" id="3.40.50.300">
    <property type="entry name" value="P-loop containing nucleotide triphosphate hydrolases"/>
    <property type="match status" value="1"/>
</dbReference>
<evidence type="ECO:0000313" key="6">
    <source>
        <dbReference type="Proteomes" id="UP000499080"/>
    </source>
</evidence>
<dbReference type="GO" id="GO:0005524">
    <property type="term" value="F:ATP binding"/>
    <property type="evidence" value="ECO:0007669"/>
    <property type="project" value="UniProtKB-KW"/>
</dbReference>
<evidence type="ECO:0000256" key="1">
    <source>
        <dbReference type="RuleBase" id="RU003651"/>
    </source>
</evidence>
<dbReference type="Pfam" id="PF00004">
    <property type="entry name" value="AAA"/>
    <property type="match status" value="1"/>
</dbReference>
<sequence length="261" mass="29649">MELVLRVSEIAKKISLLEALHFVKKPLYQVSDVTIRNCFRHGGFIRTKQEDNPDIIEKPADLSDEDYEACINVDVNLDTAEKTTEETICQAWMNRRDGGIELEDNDDEPPSAQETLQTLRTDTSSKKHSHDEVIVVAATNRPNCIDAALLRPGRFDIILYVPAPNCEERQSILETLTNGMPLKEINFKDLADKTEHYTGADLKNLCNMAAMNVLRQGMENAEYITEEHFLEALEHIKPSVSKEQIQMYEQLAIKYGPIISE</sequence>
<dbReference type="GO" id="GO:0030970">
    <property type="term" value="P:retrograde protein transport, ER to cytosol"/>
    <property type="evidence" value="ECO:0007669"/>
    <property type="project" value="TreeGrafter"/>
</dbReference>
<dbReference type="AlphaFoldDB" id="A0A4Y2PK83"/>
<dbReference type="GO" id="GO:0031593">
    <property type="term" value="F:polyubiquitin modification-dependent protein binding"/>
    <property type="evidence" value="ECO:0007669"/>
    <property type="project" value="TreeGrafter"/>
</dbReference>
<dbReference type="InterPro" id="IPR027417">
    <property type="entry name" value="P-loop_NTPase"/>
</dbReference>
<keyword evidence="1" id="KW-0067">ATP-binding</keyword>
<dbReference type="SUPFAM" id="SSF52540">
    <property type="entry name" value="P-loop containing nucleoside triphosphate hydrolases"/>
    <property type="match status" value="1"/>
</dbReference>
<reference evidence="5 6" key="1">
    <citation type="journal article" date="2019" name="Sci. Rep.">
        <title>Orb-weaving spider Araneus ventricosus genome elucidates the spidroin gene catalogue.</title>
        <authorList>
            <person name="Kono N."/>
            <person name="Nakamura H."/>
            <person name="Ohtoshi R."/>
            <person name="Moran D.A.P."/>
            <person name="Shinohara A."/>
            <person name="Yoshida Y."/>
            <person name="Fujiwara M."/>
            <person name="Mori M."/>
            <person name="Tomita M."/>
            <person name="Arakawa K."/>
        </authorList>
    </citation>
    <scope>NUCLEOTIDE SEQUENCE [LARGE SCALE GENOMIC DNA]</scope>
</reference>
<dbReference type="Gene3D" id="1.10.8.60">
    <property type="match status" value="1"/>
</dbReference>
<dbReference type="EMBL" id="BGPR01011300">
    <property type="protein sequence ID" value="GBN50617.1"/>
    <property type="molecule type" value="Genomic_DNA"/>
</dbReference>
<evidence type="ECO:0000259" key="2">
    <source>
        <dbReference type="Pfam" id="PF00004"/>
    </source>
</evidence>
<dbReference type="InterPro" id="IPR041569">
    <property type="entry name" value="AAA_lid_3"/>
</dbReference>
<dbReference type="GO" id="GO:0097352">
    <property type="term" value="P:autophagosome maturation"/>
    <property type="evidence" value="ECO:0007669"/>
    <property type="project" value="TreeGrafter"/>
</dbReference>
<comment type="caution">
    <text evidence="5">The sequence shown here is derived from an EMBL/GenBank/DDBJ whole genome shotgun (WGS) entry which is preliminary data.</text>
</comment>
<evidence type="ECO:0000313" key="5">
    <source>
        <dbReference type="EMBL" id="GBN50617.1"/>
    </source>
</evidence>
<dbReference type="GO" id="GO:0016887">
    <property type="term" value="F:ATP hydrolysis activity"/>
    <property type="evidence" value="ECO:0007669"/>
    <property type="project" value="InterPro"/>
</dbReference>
<dbReference type="PROSITE" id="PS00674">
    <property type="entry name" value="AAA"/>
    <property type="match status" value="1"/>
</dbReference>
<dbReference type="GO" id="GO:0005829">
    <property type="term" value="C:cytosol"/>
    <property type="evidence" value="ECO:0007669"/>
    <property type="project" value="TreeGrafter"/>
</dbReference>
<dbReference type="Pfam" id="PF17862">
    <property type="entry name" value="AAA_lid_3"/>
    <property type="match status" value="1"/>
</dbReference>
<protein>
    <submittedName>
        <fullName evidence="5">VCP-like ATPase</fullName>
    </submittedName>
</protein>
<organism evidence="5 6">
    <name type="scientific">Araneus ventricosus</name>
    <name type="common">Orbweaver spider</name>
    <name type="synonym">Epeira ventricosa</name>
    <dbReference type="NCBI Taxonomy" id="182803"/>
    <lineage>
        <taxon>Eukaryota</taxon>
        <taxon>Metazoa</taxon>
        <taxon>Ecdysozoa</taxon>
        <taxon>Arthropoda</taxon>
        <taxon>Chelicerata</taxon>
        <taxon>Arachnida</taxon>
        <taxon>Araneae</taxon>
        <taxon>Araneomorphae</taxon>
        <taxon>Entelegynae</taxon>
        <taxon>Araneoidea</taxon>
        <taxon>Araneidae</taxon>
        <taxon>Araneus</taxon>
    </lineage>
</organism>
<dbReference type="InterPro" id="IPR003959">
    <property type="entry name" value="ATPase_AAA_core"/>
</dbReference>
<proteinExistence type="inferred from homology"/>
<gene>
    <name evidence="5" type="primary">vat_0</name>
    <name evidence="4" type="synonym">vat_3</name>
    <name evidence="5" type="ORF">AVEN_182960_1</name>
    <name evidence="4" type="ORF">AVEN_8223_1</name>
</gene>
<feature type="domain" description="AAA ATPase AAA+ lid" evidence="3">
    <location>
        <begin position="185"/>
        <end position="230"/>
    </location>
</feature>
<dbReference type="GO" id="GO:0005634">
    <property type="term" value="C:nucleus"/>
    <property type="evidence" value="ECO:0007669"/>
    <property type="project" value="TreeGrafter"/>
</dbReference>
<feature type="domain" description="ATPase AAA-type core" evidence="2">
    <location>
        <begin position="105"/>
        <end position="162"/>
    </location>
</feature>
<dbReference type="InterPro" id="IPR050168">
    <property type="entry name" value="AAA_ATPase_domain"/>
</dbReference>
<dbReference type="OrthoDB" id="27435at2759"/>
<dbReference type="PANTHER" id="PTHR23077">
    <property type="entry name" value="AAA-FAMILY ATPASE"/>
    <property type="match status" value="1"/>
</dbReference>
<keyword evidence="6" id="KW-1185">Reference proteome</keyword>
<dbReference type="GO" id="GO:0034098">
    <property type="term" value="C:VCP-NPL4-UFD1 AAA ATPase complex"/>
    <property type="evidence" value="ECO:0007669"/>
    <property type="project" value="TreeGrafter"/>
</dbReference>
<evidence type="ECO:0000259" key="3">
    <source>
        <dbReference type="Pfam" id="PF17862"/>
    </source>
</evidence>
<evidence type="ECO:0000313" key="4">
    <source>
        <dbReference type="EMBL" id="GBN49984.1"/>
    </source>
</evidence>